<dbReference type="Pfam" id="PF03859">
    <property type="entry name" value="CG-1"/>
    <property type="match status" value="1"/>
</dbReference>
<dbReference type="GO" id="GO:0006357">
    <property type="term" value="P:regulation of transcription by RNA polymerase II"/>
    <property type="evidence" value="ECO:0007669"/>
    <property type="project" value="TreeGrafter"/>
</dbReference>
<dbReference type="AlphaFoldDB" id="A0AAD8IJP8"/>
<keyword evidence="3" id="KW-0539">Nucleus</keyword>
<keyword evidence="2" id="KW-0804">Transcription</keyword>
<comment type="subcellular location">
    <subcellularLocation>
        <location evidence="1">Nucleus</location>
    </subcellularLocation>
</comment>
<organism evidence="6 7">
    <name type="scientific">Heracleum sosnowskyi</name>
    <dbReference type="NCBI Taxonomy" id="360622"/>
    <lineage>
        <taxon>Eukaryota</taxon>
        <taxon>Viridiplantae</taxon>
        <taxon>Streptophyta</taxon>
        <taxon>Embryophyta</taxon>
        <taxon>Tracheophyta</taxon>
        <taxon>Spermatophyta</taxon>
        <taxon>Magnoliopsida</taxon>
        <taxon>eudicotyledons</taxon>
        <taxon>Gunneridae</taxon>
        <taxon>Pentapetalae</taxon>
        <taxon>asterids</taxon>
        <taxon>campanulids</taxon>
        <taxon>Apiales</taxon>
        <taxon>Apiaceae</taxon>
        <taxon>Apioideae</taxon>
        <taxon>apioid superclade</taxon>
        <taxon>Tordylieae</taxon>
        <taxon>Tordyliinae</taxon>
        <taxon>Heracleum</taxon>
    </lineage>
</organism>
<dbReference type="Proteomes" id="UP001237642">
    <property type="component" value="Unassembled WGS sequence"/>
</dbReference>
<evidence type="ECO:0000256" key="2">
    <source>
        <dbReference type="ARBA" id="ARBA00023163"/>
    </source>
</evidence>
<dbReference type="PANTHER" id="PTHR23335">
    <property type="entry name" value="CALMODULIN-BINDING TRANSCRIPTION ACTIVATOR CAMTA"/>
    <property type="match status" value="1"/>
</dbReference>
<dbReference type="GO" id="GO:0005634">
    <property type="term" value="C:nucleus"/>
    <property type="evidence" value="ECO:0007669"/>
    <property type="project" value="UniProtKB-SubCell"/>
</dbReference>
<dbReference type="GO" id="GO:0003712">
    <property type="term" value="F:transcription coregulator activity"/>
    <property type="evidence" value="ECO:0007669"/>
    <property type="project" value="TreeGrafter"/>
</dbReference>
<evidence type="ECO:0000256" key="4">
    <source>
        <dbReference type="SAM" id="MobiDB-lite"/>
    </source>
</evidence>
<dbReference type="PANTHER" id="PTHR23335:SF1">
    <property type="entry name" value="CALMODULIN-BINDING TRANSCRIPTION ACTIVATOR, ISOFORM F"/>
    <property type="match status" value="1"/>
</dbReference>
<dbReference type="GO" id="GO:0003690">
    <property type="term" value="F:double-stranded DNA binding"/>
    <property type="evidence" value="ECO:0007669"/>
    <property type="project" value="TreeGrafter"/>
</dbReference>
<name>A0AAD8IJP8_9APIA</name>
<dbReference type="PROSITE" id="PS51437">
    <property type="entry name" value="CG_1"/>
    <property type="match status" value="1"/>
</dbReference>
<feature type="domain" description="CG-1" evidence="5">
    <location>
        <begin position="64"/>
        <end position="154"/>
    </location>
</feature>
<evidence type="ECO:0000256" key="3">
    <source>
        <dbReference type="ARBA" id="ARBA00023242"/>
    </source>
</evidence>
<dbReference type="EMBL" id="JAUIZM010000004">
    <property type="protein sequence ID" value="KAK1387144.1"/>
    <property type="molecule type" value="Genomic_DNA"/>
</dbReference>
<evidence type="ECO:0000313" key="6">
    <source>
        <dbReference type="EMBL" id="KAK1387144.1"/>
    </source>
</evidence>
<reference evidence="6" key="2">
    <citation type="submission" date="2023-05" db="EMBL/GenBank/DDBJ databases">
        <authorList>
            <person name="Schelkunov M.I."/>
        </authorList>
    </citation>
    <scope>NUCLEOTIDE SEQUENCE</scope>
    <source>
        <strain evidence="6">Hsosn_3</strain>
        <tissue evidence="6">Leaf</tissue>
    </source>
</reference>
<dbReference type="InterPro" id="IPR005559">
    <property type="entry name" value="CG-1_dom"/>
</dbReference>
<keyword evidence="7" id="KW-1185">Reference proteome</keyword>
<evidence type="ECO:0000259" key="5">
    <source>
        <dbReference type="PROSITE" id="PS51437"/>
    </source>
</evidence>
<evidence type="ECO:0000313" key="7">
    <source>
        <dbReference type="Proteomes" id="UP001237642"/>
    </source>
</evidence>
<reference evidence="6" key="1">
    <citation type="submission" date="2023-02" db="EMBL/GenBank/DDBJ databases">
        <title>Genome of toxic invasive species Heracleum sosnowskyi carries increased number of genes despite the absence of recent whole-genome duplications.</title>
        <authorList>
            <person name="Schelkunov M."/>
            <person name="Shtratnikova V."/>
            <person name="Makarenko M."/>
            <person name="Klepikova A."/>
            <person name="Omelchenko D."/>
            <person name="Novikova G."/>
            <person name="Obukhova E."/>
            <person name="Bogdanov V."/>
            <person name="Penin A."/>
            <person name="Logacheva M."/>
        </authorList>
    </citation>
    <scope>NUCLEOTIDE SEQUENCE</scope>
    <source>
        <strain evidence="6">Hsosn_3</strain>
        <tissue evidence="6">Leaf</tissue>
    </source>
</reference>
<feature type="region of interest" description="Disordered" evidence="4">
    <location>
        <begin position="1"/>
        <end position="21"/>
    </location>
</feature>
<comment type="caution">
    <text evidence="6">The sequence shown here is derived from an EMBL/GenBank/DDBJ whole genome shotgun (WGS) entry which is preliminary data.</text>
</comment>
<sequence>MIPSLRDSKKRRHRSNKGNSVGCATTELQTLCSYSGRYNGQVKGEIRRLSTGPLIFLPMGKEDIISFSSVCGSELESLSQTCRRYWKKQSTAGSLFLFDLKVLRYFRRDGHRWRKKKDRKTVREAHEKLKMFQWISNVPESASLCFDVLESGRN</sequence>
<proteinExistence type="predicted"/>
<gene>
    <name evidence="6" type="ORF">POM88_015322</name>
</gene>
<protein>
    <recommendedName>
        <fullName evidence="5">CG-1 domain-containing protein</fullName>
    </recommendedName>
</protein>
<evidence type="ECO:0000256" key="1">
    <source>
        <dbReference type="ARBA" id="ARBA00004123"/>
    </source>
</evidence>
<dbReference type="SMART" id="SM01076">
    <property type="entry name" value="CG-1"/>
    <property type="match status" value="1"/>
</dbReference>
<accession>A0AAD8IJP8</accession>